<keyword evidence="5 10" id="KW-0812">Transmembrane</keyword>
<keyword evidence="4" id="KW-0997">Cell inner membrane</keyword>
<protein>
    <recommendedName>
        <fullName evidence="11">Type II secretion system protein GspC N-terminal domain-containing protein</fullName>
    </recommendedName>
</protein>
<feature type="domain" description="Type II secretion system protein GspC N-terminal" evidence="11">
    <location>
        <begin position="437"/>
        <end position="512"/>
    </location>
</feature>
<keyword evidence="13" id="KW-1185">Reference proteome</keyword>
<feature type="compositionally biased region" description="Basic and acidic residues" evidence="9">
    <location>
        <begin position="88"/>
        <end position="97"/>
    </location>
</feature>
<gene>
    <name evidence="12" type="ORF">MiSe_34120</name>
</gene>
<evidence type="ECO:0000256" key="10">
    <source>
        <dbReference type="SAM" id="Phobius"/>
    </source>
</evidence>
<dbReference type="GO" id="GO:0015031">
    <property type="term" value="P:protein transport"/>
    <property type="evidence" value="ECO:0007669"/>
    <property type="project" value="UniProtKB-KW"/>
</dbReference>
<keyword evidence="8 10" id="KW-0472">Membrane</keyword>
<dbReference type="AlphaFoldDB" id="A0AAV3XB62"/>
<comment type="subcellular location">
    <subcellularLocation>
        <location evidence="1">Cell inner membrane</location>
    </subcellularLocation>
</comment>
<keyword evidence="2" id="KW-0813">Transport</keyword>
<feature type="region of interest" description="Disordered" evidence="9">
    <location>
        <begin position="226"/>
        <end position="253"/>
    </location>
</feature>
<feature type="region of interest" description="Disordered" evidence="9">
    <location>
        <begin position="289"/>
        <end position="449"/>
    </location>
</feature>
<evidence type="ECO:0000256" key="7">
    <source>
        <dbReference type="ARBA" id="ARBA00022989"/>
    </source>
</evidence>
<evidence type="ECO:0000313" key="13">
    <source>
        <dbReference type="Proteomes" id="UP001050975"/>
    </source>
</evidence>
<evidence type="ECO:0000256" key="9">
    <source>
        <dbReference type="SAM" id="MobiDB-lite"/>
    </source>
</evidence>
<dbReference type="GO" id="GO:0005886">
    <property type="term" value="C:plasma membrane"/>
    <property type="evidence" value="ECO:0007669"/>
    <property type="project" value="UniProtKB-SubCell"/>
</dbReference>
<dbReference type="EMBL" id="BLAY01000049">
    <property type="protein sequence ID" value="GET38653.1"/>
    <property type="molecule type" value="Genomic_DNA"/>
</dbReference>
<evidence type="ECO:0000256" key="8">
    <source>
        <dbReference type="ARBA" id="ARBA00023136"/>
    </source>
</evidence>
<proteinExistence type="predicted"/>
<evidence type="ECO:0000256" key="6">
    <source>
        <dbReference type="ARBA" id="ARBA00022927"/>
    </source>
</evidence>
<feature type="compositionally biased region" description="Low complexity" evidence="9">
    <location>
        <begin position="409"/>
        <end position="433"/>
    </location>
</feature>
<evidence type="ECO:0000256" key="4">
    <source>
        <dbReference type="ARBA" id="ARBA00022519"/>
    </source>
</evidence>
<feature type="compositionally biased region" description="Pro residues" evidence="9">
    <location>
        <begin position="295"/>
        <end position="313"/>
    </location>
</feature>
<evidence type="ECO:0000256" key="2">
    <source>
        <dbReference type="ARBA" id="ARBA00022448"/>
    </source>
</evidence>
<accession>A0AAV3XB62</accession>
<dbReference type="InterPro" id="IPR024961">
    <property type="entry name" value="T2SS_GspC_N"/>
</dbReference>
<sequence>MSLDVRNSRVALKPLSEDMKSQPWSMDAAADRLMDDVFAEVDTMLKSGGELRSEPAEPEYVTMQQIAVPRINMPPTMQARPLEAEPPAPEKAEKPEKSGNSFEKLLLVAACTSLGITLLLWLASSGRLNGLLGTDAPSKSVAQKTVSPADSQFMDYMQRSLDRFDQQSAAPQPEAAPQAAPQVANAQIPVPFPGTLPALSDRPQSVQRFYIPSAPRVQTVYIDPTVVQPAPSPQPSPAPRNRPAAPGAASGANAARARVAAPVTAAGANLAPRTRVAAPVTAAGANLAPRTPVAAPAPSPQATPAPKPRPAAPSPMSRPEIKTSRPAIPVQGPQPKALGVKLGPPLPQEMVTSRSPMPDPVPRSTVASRPAPAPSPRPSIAAWRPAPAPSPSPRATVAAPAAPAPSPSPRATVAAPAAVPAPASTSAATPSAVQPTRRAESTQAAAPQPAIRHVLRGVFKAEDSSKDAALFEVNGVTRRVSVGESISSSGWSLVEITNGEAVIRRNGEVRSIYSGQEF</sequence>
<evidence type="ECO:0000259" key="11">
    <source>
        <dbReference type="Pfam" id="PF11356"/>
    </source>
</evidence>
<evidence type="ECO:0000256" key="5">
    <source>
        <dbReference type="ARBA" id="ARBA00022692"/>
    </source>
</evidence>
<comment type="caution">
    <text evidence="12">The sequence shown here is derived from an EMBL/GenBank/DDBJ whole genome shotgun (WGS) entry which is preliminary data.</text>
</comment>
<evidence type="ECO:0000256" key="1">
    <source>
        <dbReference type="ARBA" id="ARBA00004533"/>
    </source>
</evidence>
<feature type="region of interest" description="Disordered" evidence="9">
    <location>
        <begin position="77"/>
        <end position="97"/>
    </location>
</feature>
<feature type="compositionally biased region" description="Low complexity" evidence="9">
    <location>
        <begin position="241"/>
        <end position="253"/>
    </location>
</feature>
<keyword evidence="7 10" id="KW-1133">Transmembrane helix</keyword>
<evidence type="ECO:0000256" key="3">
    <source>
        <dbReference type="ARBA" id="ARBA00022475"/>
    </source>
</evidence>
<feature type="transmembrane region" description="Helical" evidence="10">
    <location>
        <begin position="105"/>
        <end position="123"/>
    </location>
</feature>
<reference evidence="12" key="1">
    <citation type="submission" date="2019-10" db="EMBL/GenBank/DDBJ databases">
        <title>Draft genome sequece of Microseira wollei NIES-4236.</title>
        <authorList>
            <person name="Yamaguchi H."/>
            <person name="Suzuki S."/>
            <person name="Kawachi M."/>
        </authorList>
    </citation>
    <scope>NUCLEOTIDE SEQUENCE</scope>
    <source>
        <strain evidence="12">NIES-4236</strain>
    </source>
</reference>
<organism evidence="12 13">
    <name type="scientific">Microseira wollei NIES-4236</name>
    <dbReference type="NCBI Taxonomy" id="2530354"/>
    <lineage>
        <taxon>Bacteria</taxon>
        <taxon>Bacillati</taxon>
        <taxon>Cyanobacteriota</taxon>
        <taxon>Cyanophyceae</taxon>
        <taxon>Oscillatoriophycideae</taxon>
        <taxon>Aerosakkonematales</taxon>
        <taxon>Aerosakkonemataceae</taxon>
        <taxon>Microseira</taxon>
    </lineage>
</organism>
<feature type="compositionally biased region" description="Pro residues" evidence="9">
    <location>
        <begin position="230"/>
        <end position="240"/>
    </location>
</feature>
<dbReference type="Pfam" id="PF11356">
    <property type="entry name" value="T2SSC"/>
    <property type="match status" value="1"/>
</dbReference>
<keyword evidence="6" id="KW-0653">Protein transport</keyword>
<name>A0AAV3XB62_9CYAN</name>
<keyword evidence="3" id="KW-1003">Cell membrane</keyword>
<dbReference type="Gene3D" id="2.30.30.830">
    <property type="match status" value="1"/>
</dbReference>
<evidence type="ECO:0000313" key="12">
    <source>
        <dbReference type="EMBL" id="GET38653.1"/>
    </source>
</evidence>
<dbReference type="Proteomes" id="UP001050975">
    <property type="component" value="Unassembled WGS sequence"/>
</dbReference>